<evidence type="ECO:0000313" key="1">
    <source>
        <dbReference type="EMBL" id="VFK21859.1"/>
    </source>
</evidence>
<proteinExistence type="predicted"/>
<name>A0A450WXX0_9GAMM</name>
<protein>
    <submittedName>
        <fullName evidence="1">Uncharacterized protein</fullName>
    </submittedName>
</protein>
<reference evidence="1" key="1">
    <citation type="submission" date="2019-02" db="EMBL/GenBank/DDBJ databases">
        <authorList>
            <person name="Gruber-Vodicka R. H."/>
            <person name="Seah K. B. B."/>
        </authorList>
    </citation>
    <scope>NUCLEOTIDE SEQUENCE</scope>
    <source>
        <strain evidence="1">BECK_S313</strain>
    </source>
</reference>
<sequence length="59" mass="6473">MQIITPIASFIDNYIWQIRETDNPVAAFVDPGDANPVLLAVARSYSPIITAITRVASKK</sequence>
<dbReference type="AlphaFoldDB" id="A0A450WXX0"/>
<organism evidence="1">
    <name type="scientific">Candidatus Kentrum sp. LPFa</name>
    <dbReference type="NCBI Taxonomy" id="2126335"/>
    <lineage>
        <taxon>Bacteria</taxon>
        <taxon>Pseudomonadati</taxon>
        <taxon>Pseudomonadota</taxon>
        <taxon>Gammaproteobacteria</taxon>
        <taxon>Candidatus Kentrum</taxon>
    </lineage>
</organism>
<dbReference type="EMBL" id="CAADFK010000280">
    <property type="protein sequence ID" value="VFK21859.1"/>
    <property type="molecule type" value="Genomic_DNA"/>
</dbReference>
<gene>
    <name evidence="1" type="ORF">BECKLPF1236B_GA0070989_12802</name>
</gene>
<accession>A0A450WXX0</accession>